<evidence type="ECO:0000313" key="2">
    <source>
        <dbReference type="Proteomes" id="UP001150603"/>
    </source>
</evidence>
<dbReference type="EMBL" id="JANBPW010005799">
    <property type="protein sequence ID" value="KAJ1931859.1"/>
    <property type="molecule type" value="Genomic_DNA"/>
</dbReference>
<reference evidence="1" key="1">
    <citation type="submission" date="2022-07" db="EMBL/GenBank/DDBJ databases">
        <title>Phylogenomic reconstructions and comparative analyses of Kickxellomycotina fungi.</title>
        <authorList>
            <person name="Reynolds N.K."/>
            <person name="Stajich J.E."/>
            <person name="Barry K."/>
            <person name="Grigoriev I.V."/>
            <person name="Crous P."/>
            <person name="Smith M.E."/>
        </authorList>
    </citation>
    <scope>NUCLEOTIDE SEQUENCE</scope>
    <source>
        <strain evidence="1">NRRL 5244</strain>
    </source>
</reference>
<organism evidence="1 2">
    <name type="scientific">Linderina macrospora</name>
    <dbReference type="NCBI Taxonomy" id="4868"/>
    <lineage>
        <taxon>Eukaryota</taxon>
        <taxon>Fungi</taxon>
        <taxon>Fungi incertae sedis</taxon>
        <taxon>Zoopagomycota</taxon>
        <taxon>Kickxellomycotina</taxon>
        <taxon>Kickxellomycetes</taxon>
        <taxon>Kickxellales</taxon>
        <taxon>Kickxellaceae</taxon>
        <taxon>Linderina</taxon>
    </lineage>
</organism>
<feature type="non-terminal residue" evidence="1">
    <location>
        <position position="1"/>
    </location>
</feature>
<dbReference type="Proteomes" id="UP001150603">
    <property type="component" value="Unassembled WGS sequence"/>
</dbReference>
<protein>
    <submittedName>
        <fullName evidence="1">Uncharacterized protein</fullName>
    </submittedName>
</protein>
<proteinExistence type="predicted"/>
<evidence type="ECO:0000313" key="1">
    <source>
        <dbReference type="EMBL" id="KAJ1931859.1"/>
    </source>
</evidence>
<keyword evidence="2" id="KW-1185">Reference proteome</keyword>
<name>A0ACC1IZE8_9FUNG</name>
<sequence>STDVLFSGSEDKTVRIWDHRTSRAVKGIRGFASEITALQPINDHDLVVASDTALLIYDCRALGVVAQASEYATHVNVGSVEAIATRGDFVAFVNDDGHLSVFDCDEETVTKFSGAHDTMASCVAFHPDDPKIASGGFDMHMFVWDMASETVVHRIPPTPGTGETGNSVNPPFVYALQFAPVEGTPIVAGYANGSIMSFEETTGRSVCWLDCHAYSISDLAFVPSNPERLVTVGLDCMLKVWDADELLMPNVVDAEDPMQVVLEGDPPLVAAAGLVSKPDTLAIAQESTDMYIGQDIDIAIYTLVE</sequence>
<comment type="caution">
    <text evidence="1">The sequence shown here is derived from an EMBL/GenBank/DDBJ whole genome shotgun (WGS) entry which is preliminary data.</text>
</comment>
<accession>A0ACC1IZE8</accession>
<gene>
    <name evidence="1" type="ORF">FBU59_006571</name>
</gene>